<dbReference type="GO" id="GO:0008233">
    <property type="term" value="F:peptidase activity"/>
    <property type="evidence" value="ECO:0007669"/>
    <property type="project" value="UniProtKB-KW"/>
</dbReference>
<feature type="domain" description="Peptidase S54 rhomboid" evidence="6">
    <location>
        <begin position="43"/>
        <end position="190"/>
    </location>
</feature>
<evidence type="ECO:0000256" key="1">
    <source>
        <dbReference type="ARBA" id="ARBA00004141"/>
    </source>
</evidence>
<evidence type="ECO:0000313" key="8">
    <source>
        <dbReference type="Proteomes" id="UP001268089"/>
    </source>
</evidence>
<feature type="transmembrane region" description="Helical" evidence="5">
    <location>
        <begin position="53"/>
        <end position="73"/>
    </location>
</feature>
<keyword evidence="4 5" id="KW-0472">Membrane</keyword>
<evidence type="ECO:0000259" key="6">
    <source>
        <dbReference type="Pfam" id="PF01694"/>
    </source>
</evidence>
<evidence type="ECO:0000256" key="2">
    <source>
        <dbReference type="ARBA" id="ARBA00022692"/>
    </source>
</evidence>
<gene>
    <name evidence="7" type="ORF">J2X15_001716</name>
</gene>
<dbReference type="InterPro" id="IPR022764">
    <property type="entry name" value="Peptidase_S54_rhomboid_dom"/>
</dbReference>
<keyword evidence="3 5" id="KW-1133">Transmembrane helix</keyword>
<keyword evidence="8" id="KW-1185">Reference proteome</keyword>
<reference evidence="7 8" key="1">
    <citation type="submission" date="2023-07" db="EMBL/GenBank/DDBJ databases">
        <title>Sorghum-associated microbial communities from plants grown in Nebraska, USA.</title>
        <authorList>
            <person name="Schachtman D."/>
        </authorList>
    </citation>
    <scope>NUCLEOTIDE SEQUENCE [LARGE SCALE GENOMIC DNA]</scope>
    <source>
        <strain evidence="7 8">BE308</strain>
    </source>
</reference>
<evidence type="ECO:0000256" key="4">
    <source>
        <dbReference type="ARBA" id="ARBA00023136"/>
    </source>
</evidence>
<keyword evidence="2 5" id="KW-0812">Transmembrane</keyword>
<comment type="subcellular location">
    <subcellularLocation>
        <location evidence="1">Membrane</location>
        <topology evidence="1">Multi-pass membrane protein</topology>
    </subcellularLocation>
</comment>
<evidence type="ECO:0000256" key="5">
    <source>
        <dbReference type="SAM" id="Phobius"/>
    </source>
</evidence>
<sequence length="211" mass="22425">MPNALRLGRVCWGGGFAAVTVVLQLWPGAAEWLRFHRPAFEEGAVWQLLTAQWVHLSLAHAVVNAMAAVLLCWSLAPWVPVRQQLLAWLGGHLGVAVVLALDSNCLYYAGASGALHGVLAGGALVLLCAPLAIPPSGWRVRLMGAVLLLALGAKLLLQPLFFATHTHGWLGIPTYYSAHAAGAAGGAVVVLSALLLCRWQAAQSQTRQRHE</sequence>
<keyword evidence="7" id="KW-0378">Hydrolase</keyword>
<feature type="transmembrane region" description="Helical" evidence="5">
    <location>
        <begin position="12"/>
        <end position="33"/>
    </location>
</feature>
<accession>A0ABU1ZLM4</accession>
<comment type="caution">
    <text evidence="7">The sequence shown here is derived from an EMBL/GenBank/DDBJ whole genome shotgun (WGS) entry which is preliminary data.</text>
</comment>
<evidence type="ECO:0000313" key="7">
    <source>
        <dbReference type="EMBL" id="MDR7306433.1"/>
    </source>
</evidence>
<keyword evidence="7" id="KW-0645">Protease</keyword>
<proteinExistence type="predicted"/>
<feature type="transmembrane region" description="Helical" evidence="5">
    <location>
        <begin position="176"/>
        <end position="197"/>
    </location>
</feature>
<organism evidence="7 8">
    <name type="scientific">Rhodoferax saidenbachensis</name>
    <dbReference type="NCBI Taxonomy" id="1484693"/>
    <lineage>
        <taxon>Bacteria</taxon>
        <taxon>Pseudomonadati</taxon>
        <taxon>Pseudomonadota</taxon>
        <taxon>Betaproteobacteria</taxon>
        <taxon>Burkholderiales</taxon>
        <taxon>Comamonadaceae</taxon>
        <taxon>Rhodoferax</taxon>
    </lineage>
</organism>
<feature type="transmembrane region" description="Helical" evidence="5">
    <location>
        <begin position="85"/>
        <end position="101"/>
    </location>
</feature>
<dbReference type="EMBL" id="JAVDXO010000003">
    <property type="protein sequence ID" value="MDR7306433.1"/>
    <property type="molecule type" value="Genomic_DNA"/>
</dbReference>
<dbReference type="Gene3D" id="1.20.1540.10">
    <property type="entry name" value="Rhomboid-like"/>
    <property type="match status" value="1"/>
</dbReference>
<dbReference type="GO" id="GO:0006508">
    <property type="term" value="P:proteolysis"/>
    <property type="evidence" value="ECO:0007669"/>
    <property type="project" value="UniProtKB-KW"/>
</dbReference>
<feature type="transmembrane region" description="Helical" evidence="5">
    <location>
        <begin position="107"/>
        <end position="133"/>
    </location>
</feature>
<protein>
    <submittedName>
        <fullName evidence="7">Rhomboid family GlyGly-CTERM serine protease</fullName>
    </submittedName>
</protein>
<dbReference type="RefSeq" id="WP_310341526.1">
    <property type="nucleotide sequence ID" value="NZ_JAVDXO010000003.1"/>
</dbReference>
<dbReference type="Pfam" id="PF01694">
    <property type="entry name" value="Rhomboid"/>
    <property type="match status" value="1"/>
</dbReference>
<dbReference type="Proteomes" id="UP001268089">
    <property type="component" value="Unassembled WGS sequence"/>
</dbReference>
<dbReference type="SUPFAM" id="SSF144091">
    <property type="entry name" value="Rhomboid-like"/>
    <property type="match status" value="1"/>
</dbReference>
<evidence type="ECO:0000256" key="3">
    <source>
        <dbReference type="ARBA" id="ARBA00022989"/>
    </source>
</evidence>
<name>A0ABU1ZLM4_9BURK</name>
<dbReference type="InterPro" id="IPR035952">
    <property type="entry name" value="Rhomboid-like_sf"/>
</dbReference>
<feature type="transmembrane region" description="Helical" evidence="5">
    <location>
        <begin position="145"/>
        <end position="164"/>
    </location>
</feature>